<dbReference type="VEuPathDB" id="FungiDB:HMPREF1541_00831"/>
<protein>
    <submittedName>
        <fullName evidence="2">Uncharacterized protein</fullName>
    </submittedName>
</protein>
<keyword evidence="3" id="KW-1185">Reference proteome</keyword>
<evidence type="ECO:0000256" key="1">
    <source>
        <dbReference type="SAM" id="MobiDB-lite"/>
    </source>
</evidence>
<evidence type="ECO:0000313" key="3">
    <source>
        <dbReference type="Proteomes" id="UP000030752"/>
    </source>
</evidence>
<dbReference type="HOGENOM" id="CLU_1806091_0_0_1"/>
<accession>W2SDE0</accession>
<dbReference type="InParanoid" id="W2SDE0"/>
<dbReference type="RefSeq" id="XP_008711357.1">
    <property type="nucleotide sequence ID" value="XM_008713135.1"/>
</dbReference>
<name>W2SDE0_CYPE1</name>
<dbReference type="GeneID" id="19968170"/>
<feature type="region of interest" description="Disordered" evidence="1">
    <location>
        <begin position="1"/>
        <end position="23"/>
    </location>
</feature>
<proteinExistence type="predicted"/>
<evidence type="ECO:0000313" key="2">
    <source>
        <dbReference type="EMBL" id="ETN46645.1"/>
    </source>
</evidence>
<sequence length="143" mass="15509">MPMFTGGVHNVPHGMPDTSYASEVPSQYSGTIARFDLRHDMEHPTQAVYGTASSAEEPFMDRSYITANNLRHDTCGGNAHVYSDYCQPNSTMQLSGYSGSIEHDGLYSNGVVPYAEETNGPGTGPAQGMQNLLTSCNVWQSHD</sequence>
<dbReference type="EMBL" id="KB822711">
    <property type="protein sequence ID" value="ETN46645.1"/>
    <property type="molecule type" value="Genomic_DNA"/>
</dbReference>
<reference evidence="2 3" key="1">
    <citation type="submission" date="2013-03" db="EMBL/GenBank/DDBJ databases">
        <title>The Genome Sequence of Phialophora europaea CBS 101466.</title>
        <authorList>
            <consortium name="The Broad Institute Genomics Platform"/>
            <person name="Cuomo C."/>
            <person name="de Hoog S."/>
            <person name="Gorbushina A."/>
            <person name="Walker B."/>
            <person name="Young S.K."/>
            <person name="Zeng Q."/>
            <person name="Gargeya S."/>
            <person name="Fitzgerald M."/>
            <person name="Haas B."/>
            <person name="Abouelleil A."/>
            <person name="Allen A.W."/>
            <person name="Alvarado L."/>
            <person name="Arachchi H.M."/>
            <person name="Berlin A.M."/>
            <person name="Chapman S.B."/>
            <person name="Gainer-Dewar J."/>
            <person name="Goldberg J."/>
            <person name="Griggs A."/>
            <person name="Gujja S."/>
            <person name="Hansen M."/>
            <person name="Howarth C."/>
            <person name="Imamovic A."/>
            <person name="Ireland A."/>
            <person name="Larimer J."/>
            <person name="McCowan C."/>
            <person name="Murphy C."/>
            <person name="Pearson M."/>
            <person name="Poon T.W."/>
            <person name="Priest M."/>
            <person name="Roberts A."/>
            <person name="Saif S."/>
            <person name="Shea T."/>
            <person name="Sisk P."/>
            <person name="Sykes S."/>
            <person name="Wortman J."/>
            <person name="Nusbaum C."/>
            <person name="Birren B."/>
        </authorList>
    </citation>
    <scope>NUCLEOTIDE SEQUENCE [LARGE SCALE GENOMIC DNA]</scope>
    <source>
        <strain evidence="2 3">CBS 101466</strain>
    </source>
</reference>
<gene>
    <name evidence="2" type="ORF">HMPREF1541_00831</name>
</gene>
<organism evidence="2 3">
    <name type="scientific">Cyphellophora europaea (strain CBS 101466)</name>
    <name type="common">Phialophora europaea</name>
    <dbReference type="NCBI Taxonomy" id="1220924"/>
    <lineage>
        <taxon>Eukaryota</taxon>
        <taxon>Fungi</taxon>
        <taxon>Dikarya</taxon>
        <taxon>Ascomycota</taxon>
        <taxon>Pezizomycotina</taxon>
        <taxon>Eurotiomycetes</taxon>
        <taxon>Chaetothyriomycetidae</taxon>
        <taxon>Chaetothyriales</taxon>
        <taxon>Cyphellophoraceae</taxon>
        <taxon>Cyphellophora</taxon>
    </lineage>
</organism>
<dbReference type="AlphaFoldDB" id="W2SDE0"/>
<dbReference type="Proteomes" id="UP000030752">
    <property type="component" value="Unassembled WGS sequence"/>
</dbReference>